<gene>
    <name evidence="13" type="primary">Acey_s0041.g464</name>
    <name evidence="13" type="synonym">Acey-ZK418.5</name>
    <name evidence="13" type="ORF">Y032_0041g464</name>
</gene>
<dbReference type="GO" id="GO:0005886">
    <property type="term" value="C:plasma membrane"/>
    <property type="evidence" value="ECO:0007669"/>
    <property type="project" value="UniProtKB-SubCell"/>
</dbReference>
<evidence type="ECO:0000256" key="12">
    <source>
        <dbReference type="SAM" id="Phobius"/>
    </source>
</evidence>
<organism evidence="13 14">
    <name type="scientific">Ancylostoma ceylanicum</name>
    <dbReference type="NCBI Taxonomy" id="53326"/>
    <lineage>
        <taxon>Eukaryota</taxon>
        <taxon>Metazoa</taxon>
        <taxon>Ecdysozoa</taxon>
        <taxon>Nematoda</taxon>
        <taxon>Chromadorea</taxon>
        <taxon>Rhabditida</taxon>
        <taxon>Rhabditina</taxon>
        <taxon>Rhabditomorpha</taxon>
        <taxon>Strongyloidea</taxon>
        <taxon>Ancylostomatidae</taxon>
        <taxon>Ancylostomatinae</taxon>
        <taxon>Ancylostoma</taxon>
    </lineage>
</organism>
<evidence type="ECO:0000256" key="10">
    <source>
        <dbReference type="ARBA" id="ARBA00034899"/>
    </source>
</evidence>
<protein>
    <recommendedName>
        <fullName evidence="9">BOS complex subunit TMEM147</fullName>
    </recommendedName>
    <alternativeName>
        <fullName evidence="10">Transmembrane protein 147</fullName>
    </alternativeName>
</protein>
<evidence type="ECO:0000256" key="2">
    <source>
        <dbReference type="ARBA" id="ARBA00004651"/>
    </source>
</evidence>
<dbReference type="GO" id="GO:0017053">
    <property type="term" value="C:transcription repressor complex"/>
    <property type="evidence" value="ECO:0007669"/>
    <property type="project" value="InterPro"/>
</dbReference>
<evidence type="ECO:0000256" key="5">
    <source>
        <dbReference type="ARBA" id="ARBA00022824"/>
    </source>
</evidence>
<keyword evidence="4 12" id="KW-0812">Transmembrane</keyword>
<feature type="transmembrane region" description="Helical" evidence="12">
    <location>
        <begin position="100"/>
        <end position="121"/>
    </location>
</feature>
<evidence type="ECO:0000256" key="9">
    <source>
        <dbReference type="ARBA" id="ARBA00034846"/>
    </source>
</evidence>
<evidence type="ECO:0000313" key="13">
    <source>
        <dbReference type="EMBL" id="EYC14307.1"/>
    </source>
</evidence>
<evidence type="ECO:0000256" key="1">
    <source>
        <dbReference type="ARBA" id="ARBA00004477"/>
    </source>
</evidence>
<dbReference type="Pfam" id="PF15306">
    <property type="entry name" value="LIN37"/>
    <property type="match status" value="1"/>
</dbReference>
<proteinExistence type="inferred from homology"/>
<keyword evidence="3" id="KW-1003">Cell membrane</keyword>
<evidence type="ECO:0000313" key="14">
    <source>
        <dbReference type="Proteomes" id="UP000024635"/>
    </source>
</evidence>
<dbReference type="AlphaFoldDB" id="A0A016UHI9"/>
<evidence type="ECO:0000256" key="3">
    <source>
        <dbReference type="ARBA" id="ARBA00022475"/>
    </source>
</evidence>
<sequence>MTFFHFINCVTLAYAPYFIAYKYSGLNEYSSFWRCAQASGGYFLTQLIKLLLLATFFPATDAEGFSFLPELLKSSADVVDVIGMHIVMTHLLNGKGEVRFLAGGLGWGAAHSVASSFILFWVGARASAFSWRWIQMAMDSSFDLILFVAMAALTWMATRAASRHLVFVLLTACVFHSFVYQVLFSVFGVRGWLMVLARFVYSAAIASGAFLAYSVAGSLGMDTDIGLIPQAAVEEYVIPDGSLVGPGDGVEIVPSSEFVTPLSPTKRFGSRIAEDAMIPPESPDMKFARDRLGTLLTSIRQGDAPWLNPAEKKQATEPPELRRGPGRPRKVQNKDKQVVFELRGKPFGLRDGQADSMYQLCRAWMRGKASEPPEPQPVVPPPVDTSLDLLVMRDIVALPRARSPYPEESEWPDKESIDKFDSTVDPRNMAALRQEYARHWKQVKAGWRAHTRRRAQRYHRSIRLLETVYQINQENAA</sequence>
<reference evidence="14" key="1">
    <citation type="journal article" date="2015" name="Nat. Genet.">
        <title>The genome and transcriptome of the zoonotic hookworm Ancylostoma ceylanicum identify infection-specific gene families.</title>
        <authorList>
            <person name="Schwarz E.M."/>
            <person name="Hu Y."/>
            <person name="Antoshechkin I."/>
            <person name="Miller M.M."/>
            <person name="Sternberg P.W."/>
            <person name="Aroian R.V."/>
        </authorList>
    </citation>
    <scope>NUCLEOTIDE SEQUENCE</scope>
    <source>
        <strain evidence="14">HY135</strain>
    </source>
</reference>
<dbReference type="EMBL" id="JARK01001377">
    <property type="protein sequence ID" value="EYC14307.1"/>
    <property type="molecule type" value="Genomic_DNA"/>
</dbReference>
<evidence type="ECO:0000256" key="6">
    <source>
        <dbReference type="ARBA" id="ARBA00022989"/>
    </source>
</evidence>
<evidence type="ECO:0000256" key="7">
    <source>
        <dbReference type="ARBA" id="ARBA00023136"/>
    </source>
</evidence>
<keyword evidence="5" id="KW-0256">Endoplasmic reticulum</keyword>
<dbReference type="Pfam" id="PF09767">
    <property type="entry name" value="DUF2053"/>
    <property type="match status" value="1"/>
</dbReference>
<feature type="compositionally biased region" description="Basic and acidic residues" evidence="11">
    <location>
        <begin position="310"/>
        <end position="323"/>
    </location>
</feature>
<feature type="region of interest" description="Disordered" evidence="11">
    <location>
        <begin position="303"/>
        <end position="334"/>
    </location>
</feature>
<keyword evidence="7 12" id="KW-0472">Membrane</keyword>
<evidence type="ECO:0000256" key="4">
    <source>
        <dbReference type="ARBA" id="ARBA00022692"/>
    </source>
</evidence>
<dbReference type="Proteomes" id="UP000024635">
    <property type="component" value="Unassembled WGS sequence"/>
</dbReference>
<dbReference type="PANTHER" id="PTHR12869">
    <property type="entry name" value="SMALL SEVEN TRANSMEMBRANE DOMAIN-CONTAINING PROTEIN"/>
    <property type="match status" value="1"/>
</dbReference>
<feature type="transmembrane region" description="Helical" evidence="12">
    <location>
        <begin position="165"/>
        <end position="186"/>
    </location>
</feature>
<dbReference type="InterPro" id="IPR028226">
    <property type="entry name" value="LIN37"/>
</dbReference>
<comment type="caution">
    <text evidence="13">The sequence shown here is derived from an EMBL/GenBank/DDBJ whole genome shotgun (WGS) entry which is preliminary data.</text>
</comment>
<dbReference type="STRING" id="53326.A0A016UHI9"/>
<evidence type="ECO:0000256" key="11">
    <source>
        <dbReference type="SAM" id="MobiDB-lite"/>
    </source>
</evidence>
<dbReference type="PANTHER" id="PTHR12869:SF0">
    <property type="entry name" value="BOS COMPLEX SUBUNIT TMEM147"/>
    <property type="match status" value="1"/>
</dbReference>
<feature type="transmembrane region" description="Helical" evidence="12">
    <location>
        <begin position="192"/>
        <end position="213"/>
    </location>
</feature>
<evidence type="ECO:0000256" key="8">
    <source>
        <dbReference type="ARBA" id="ARBA00034739"/>
    </source>
</evidence>
<keyword evidence="6 12" id="KW-1133">Transmembrane helix</keyword>
<dbReference type="InterPro" id="IPR019164">
    <property type="entry name" value="TMEM147"/>
</dbReference>
<name>A0A016UHI9_9BILA</name>
<accession>A0A016UHI9</accession>
<comment type="similarity">
    <text evidence="8">Belongs to the TMEM147 family.</text>
</comment>
<dbReference type="GO" id="GO:0005789">
    <property type="term" value="C:endoplasmic reticulum membrane"/>
    <property type="evidence" value="ECO:0007669"/>
    <property type="project" value="UniProtKB-SubCell"/>
</dbReference>
<dbReference type="OrthoDB" id="9993532at2759"/>
<keyword evidence="14" id="KW-1185">Reference proteome</keyword>
<comment type="subcellular location">
    <subcellularLocation>
        <location evidence="2">Cell membrane</location>
        <topology evidence="2">Multi-pass membrane protein</topology>
    </subcellularLocation>
    <subcellularLocation>
        <location evidence="1">Endoplasmic reticulum membrane</location>
        <topology evidence="1">Multi-pass membrane protein</topology>
    </subcellularLocation>
</comment>